<feature type="domain" description="Pesticidal crystal protein Cry22Aa Ig-like" evidence="3">
    <location>
        <begin position="31"/>
        <end position="102"/>
    </location>
</feature>
<dbReference type="RefSeq" id="WP_109304993.1">
    <property type="nucleotide sequence ID" value="NZ_BJUF01000022.1"/>
</dbReference>
<evidence type="ECO:0000313" key="4">
    <source>
        <dbReference type="EMBL" id="PWI26389.1"/>
    </source>
</evidence>
<evidence type="ECO:0000259" key="3">
    <source>
        <dbReference type="Pfam" id="PF16403"/>
    </source>
</evidence>
<feature type="signal peptide" evidence="1">
    <location>
        <begin position="1"/>
        <end position="27"/>
    </location>
</feature>
<dbReference type="InterPro" id="IPR013783">
    <property type="entry name" value="Ig-like_fold"/>
</dbReference>
<dbReference type="AlphaFoldDB" id="A0A2U3APF3"/>
<feature type="domain" description="SCP" evidence="2">
    <location>
        <begin position="229"/>
        <end position="341"/>
    </location>
</feature>
<dbReference type="SUPFAM" id="SSF55797">
    <property type="entry name" value="PR-1-like"/>
    <property type="match status" value="1"/>
</dbReference>
<dbReference type="InterPro" id="IPR032179">
    <property type="entry name" value="Cry22Aa_Ig-like"/>
</dbReference>
<reference evidence="4 5" key="1">
    <citation type="submission" date="2018-05" db="EMBL/GenBank/DDBJ databases">
        <title>Kurthia sibirica genome sequence.</title>
        <authorList>
            <person name="Maclea K.S."/>
            <person name="Goen A.E."/>
        </authorList>
    </citation>
    <scope>NUCLEOTIDE SEQUENCE [LARGE SCALE GENOMIC DNA]</scope>
    <source>
        <strain evidence="4 5">ATCC 49154</strain>
    </source>
</reference>
<dbReference type="Pfam" id="PF16403">
    <property type="entry name" value="Bact_surface_Ig-like"/>
    <property type="match status" value="1"/>
</dbReference>
<evidence type="ECO:0000259" key="2">
    <source>
        <dbReference type="Pfam" id="PF00188"/>
    </source>
</evidence>
<dbReference type="Pfam" id="PF00188">
    <property type="entry name" value="CAP"/>
    <property type="match status" value="1"/>
</dbReference>
<evidence type="ECO:0000313" key="5">
    <source>
        <dbReference type="Proteomes" id="UP000245938"/>
    </source>
</evidence>
<dbReference type="CDD" id="cd05379">
    <property type="entry name" value="CAP_bacterial"/>
    <property type="match status" value="1"/>
</dbReference>
<dbReference type="InterPro" id="IPR035940">
    <property type="entry name" value="CAP_sf"/>
</dbReference>
<keyword evidence="1" id="KW-0732">Signal</keyword>
<dbReference type="Proteomes" id="UP000245938">
    <property type="component" value="Unassembled WGS sequence"/>
</dbReference>
<comment type="caution">
    <text evidence="4">The sequence shown here is derived from an EMBL/GenBank/DDBJ whole genome shotgun (WGS) entry which is preliminary data.</text>
</comment>
<gene>
    <name evidence="4" type="ORF">DEX24_03375</name>
</gene>
<dbReference type="OrthoDB" id="9783944at2"/>
<name>A0A2U3APF3_9BACL</name>
<proteinExistence type="predicted"/>
<keyword evidence="5" id="KW-1185">Reference proteome</keyword>
<evidence type="ECO:0008006" key="6">
    <source>
        <dbReference type="Google" id="ProtNLM"/>
    </source>
</evidence>
<organism evidence="4 5">
    <name type="scientific">Kurthia sibirica</name>
    <dbReference type="NCBI Taxonomy" id="202750"/>
    <lineage>
        <taxon>Bacteria</taxon>
        <taxon>Bacillati</taxon>
        <taxon>Bacillota</taxon>
        <taxon>Bacilli</taxon>
        <taxon>Bacillales</taxon>
        <taxon>Caryophanaceae</taxon>
        <taxon>Kurthia</taxon>
    </lineage>
</organism>
<sequence length="351" mass="38391">MNKVLKQLACMTLVGGVAWSVAAEAQAASPTIKGATTKTVVLGGSFNAKTAVTAKDSKGKSLTSKIKITGKANFNKKGVYYYTYKVTSAKKETKTVKRKVIVAAKSHVLKQETRQFDFKGGYGRHATKNKGTKLSFYEKSTGGWYKTSAGYWVKDGIVGDYVYVGKTKKNYAKSTSKTSTKIMKHGIYKVLTTASNGMVKTPEGWLLKPEYVDLYATAGEEQQQQDILKIVNNERAKTGAQPLILDDTLSKTAIIRSSDMIKYKYFSHTSPNTGAFYTLVQQMDYAYWGLGENIAAGAGSGAAYMNMWMNSTGHRNNILNPNYNRIGIGVVKNTAGGFYSSVATQVFATQR</sequence>
<evidence type="ECO:0000256" key="1">
    <source>
        <dbReference type="SAM" id="SignalP"/>
    </source>
</evidence>
<dbReference type="InterPro" id="IPR014044">
    <property type="entry name" value="CAP_dom"/>
</dbReference>
<dbReference type="Gene3D" id="3.40.33.10">
    <property type="entry name" value="CAP"/>
    <property type="match status" value="1"/>
</dbReference>
<dbReference type="EMBL" id="QFVR01000003">
    <property type="protein sequence ID" value="PWI26389.1"/>
    <property type="molecule type" value="Genomic_DNA"/>
</dbReference>
<dbReference type="Gene3D" id="2.60.40.10">
    <property type="entry name" value="Immunoglobulins"/>
    <property type="match status" value="1"/>
</dbReference>
<feature type="chain" id="PRO_5015768259" description="SCP domain-containing protein" evidence="1">
    <location>
        <begin position="28"/>
        <end position="351"/>
    </location>
</feature>
<protein>
    <recommendedName>
        <fullName evidence="6">SCP domain-containing protein</fullName>
    </recommendedName>
</protein>
<accession>A0A2U3APF3</accession>
<dbReference type="PANTHER" id="PTHR31157:SF1">
    <property type="entry name" value="SCP DOMAIN-CONTAINING PROTEIN"/>
    <property type="match status" value="1"/>
</dbReference>
<dbReference type="PANTHER" id="PTHR31157">
    <property type="entry name" value="SCP DOMAIN-CONTAINING PROTEIN"/>
    <property type="match status" value="1"/>
</dbReference>